<evidence type="ECO:0000313" key="13">
    <source>
        <dbReference type="Proteomes" id="UP000235388"/>
    </source>
</evidence>
<dbReference type="GO" id="GO:0006508">
    <property type="term" value="P:proteolysis"/>
    <property type="evidence" value="ECO:0007669"/>
    <property type="project" value="InterPro"/>
</dbReference>
<evidence type="ECO:0000256" key="5">
    <source>
        <dbReference type="ARBA" id="ARBA00012917"/>
    </source>
</evidence>
<comment type="subunit">
    <text evidence="4">Homotetramer.</text>
</comment>
<dbReference type="EMBL" id="PGCI01000624">
    <property type="protein sequence ID" value="PLW23770.1"/>
    <property type="molecule type" value="Genomic_DNA"/>
</dbReference>
<evidence type="ECO:0000256" key="7">
    <source>
        <dbReference type="ARBA" id="ARBA00022801"/>
    </source>
</evidence>
<evidence type="ECO:0000259" key="10">
    <source>
        <dbReference type="Pfam" id="PF19283"/>
    </source>
</evidence>
<dbReference type="SUPFAM" id="SSF53474">
    <property type="entry name" value="alpha/beta-Hydrolases"/>
    <property type="match status" value="1"/>
</dbReference>
<evidence type="ECO:0000313" key="12">
    <source>
        <dbReference type="EMBL" id="PLW40448.1"/>
    </source>
</evidence>
<name>A0A2N5URQ6_9BASI</name>
<dbReference type="PANTHER" id="PTHR42776:SF4">
    <property type="entry name" value="ACYLAMINO-ACID-RELEASING ENZYME"/>
    <property type="match status" value="1"/>
</dbReference>
<dbReference type="GO" id="GO:0004252">
    <property type="term" value="F:serine-type endopeptidase activity"/>
    <property type="evidence" value="ECO:0007669"/>
    <property type="project" value="TreeGrafter"/>
</dbReference>
<dbReference type="GO" id="GO:0008242">
    <property type="term" value="F:omega peptidase activity"/>
    <property type="evidence" value="ECO:0007669"/>
    <property type="project" value="UniProtKB-EC"/>
</dbReference>
<gene>
    <name evidence="12" type="ORF">PCANC_09367</name>
    <name evidence="11" type="ORF">PCASD_08745</name>
</gene>
<evidence type="ECO:0000256" key="1">
    <source>
        <dbReference type="ARBA" id="ARBA00000721"/>
    </source>
</evidence>
<evidence type="ECO:0000313" key="11">
    <source>
        <dbReference type="EMBL" id="PLW23770.1"/>
    </source>
</evidence>
<comment type="catalytic activity">
    <reaction evidence="1">
        <text>Cleavage of an N-acetyl or N-formyl amino acid from the N-terminus of a polypeptide.</text>
        <dbReference type="EC" id="3.4.19.1"/>
    </reaction>
</comment>
<proteinExistence type="inferred from homology"/>
<dbReference type="EMBL" id="PGCJ01000181">
    <property type="protein sequence ID" value="PLW40448.1"/>
    <property type="molecule type" value="Genomic_DNA"/>
</dbReference>
<dbReference type="Gene3D" id="3.40.50.1820">
    <property type="entry name" value="alpha/beta hydrolase"/>
    <property type="match status" value="1"/>
</dbReference>
<keyword evidence="7" id="KW-0378">Hydrolase</keyword>
<dbReference type="InterPro" id="IPR045550">
    <property type="entry name" value="AARE_N"/>
</dbReference>
<dbReference type="Proteomes" id="UP000235388">
    <property type="component" value="Unassembled WGS sequence"/>
</dbReference>
<dbReference type="InterPro" id="IPR001375">
    <property type="entry name" value="Peptidase_S9_cat"/>
</dbReference>
<feature type="domain" description="Peptidase S9 prolyl oligopeptidase catalytic" evidence="9">
    <location>
        <begin position="545"/>
        <end position="654"/>
    </location>
</feature>
<dbReference type="GO" id="GO:0005737">
    <property type="term" value="C:cytoplasm"/>
    <property type="evidence" value="ECO:0007669"/>
    <property type="project" value="UniProtKB-SubCell"/>
</dbReference>
<dbReference type="InterPro" id="IPR029058">
    <property type="entry name" value="AB_hydrolase_fold"/>
</dbReference>
<feature type="domain" description="Acylamino-acid-releasing enzyme N-terminal" evidence="10">
    <location>
        <begin position="91"/>
        <end position="466"/>
    </location>
</feature>
<comment type="caution">
    <text evidence="12">The sequence shown here is derived from an EMBL/GenBank/DDBJ whole genome shotgun (WGS) entry which is preliminary data.</text>
</comment>
<keyword evidence="6" id="KW-0963">Cytoplasm</keyword>
<dbReference type="FunFam" id="3.40.50.1820:FF:000903">
    <property type="entry name" value="Uncharacterized protein"/>
    <property type="match status" value="1"/>
</dbReference>
<feature type="domain" description="Peptidase S9 prolyl oligopeptidase catalytic" evidence="9">
    <location>
        <begin position="697"/>
        <end position="768"/>
    </location>
</feature>
<dbReference type="PANTHER" id="PTHR42776">
    <property type="entry name" value="SERINE PEPTIDASE S9 FAMILY MEMBER"/>
    <property type="match status" value="1"/>
</dbReference>
<evidence type="ECO:0000256" key="2">
    <source>
        <dbReference type="ARBA" id="ARBA00004496"/>
    </source>
</evidence>
<dbReference type="Proteomes" id="UP000235392">
    <property type="component" value="Unassembled WGS sequence"/>
</dbReference>
<evidence type="ECO:0000256" key="8">
    <source>
        <dbReference type="ARBA" id="ARBA00032829"/>
    </source>
</evidence>
<dbReference type="EC" id="3.4.19.1" evidence="5"/>
<comment type="similarity">
    <text evidence="3">Belongs to the peptidase S9C family.</text>
</comment>
<evidence type="ECO:0000256" key="4">
    <source>
        <dbReference type="ARBA" id="ARBA00011881"/>
    </source>
</evidence>
<comment type="subcellular location">
    <subcellularLocation>
        <location evidence="2">Cytoplasm</location>
    </subcellularLocation>
</comment>
<sequence>MKQDSHHSAASDAQEQLYSQLAAIPSISAGRFNNNPNSTRAESIQLDYSIRNHARLTKLRAQQAFHLLSHPDRPSDAVINGTLEFIDPEITYRSFSPTRSKYAIFRTLSTPNKTSSKHFYLEIWDALSHRQLASHNVTSIHQSFVLNDTFGYPAWNASETQLAYLAETSTAEKNHTQATSTWLERNRYVPDFGEQLTKIYLPAIFLVSINDDDHSVSAGKEDKTLAPIIQLTDESTDLARLIWGQVVFGHSSNQESVEIFCTGFASLSDHRRLGLIYCQNRPSAIYQLSFKIPLIEKPADNQTLKLLHPTNLISHRISAPDRSARSPRVIDDLIVYLTNPIGGPHASCASLNVYDTKTRKEKVLIGPVDEPKDDNPFPGLYIDDLPPQPVLYDPSDPRRALIVTSSIWGSLKKMLTIDLQTGGIKAHPPPCDGSCAVLNTDNGKQVLSVISHTNSSPQVWIAKLDQGGRFTWQKVVHLKASDAVQSQLSKLQSQIIKLPENNLGPTDIVLTAPPSTPDLTRELGKNKTALVIIPHGGPHSTSLNEFSPSTAAMALMGYAIAYINYPGSLGFGQKWVEELPKRLGIADVDSCKLALDHLLSIDVIKDLEVGNRVFVSGGSHGGFITAHLTSRYPEVFLAACMRNPVVDLVGIASGGSDIPDWSYAEANLKFPLLSSGPKKTDDEIGKVSVNEMDFKILRDSSPIKFIQHVKTPTLILLGNEDRRVSNQQGLAWYHGLKSLKTEAELVLFEENSHPLSSIVAELNSFMIWLEFIFDR</sequence>
<dbReference type="STRING" id="200324.A0A2N5URQ6"/>
<keyword evidence="13" id="KW-1185">Reference proteome</keyword>
<reference evidence="13 14" key="1">
    <citation type="submission" date="2017-11" db="EMBL/GenBank/DDBJ databases">
        <title>De novo assembly and phasing of dikaryotic genomes from two isolates of Puccinia coronata f. sp. avenae, the causal agent of oat crown rust.</title>
        <authorList>
            <person name="Miller M.E."/>
            <person name="Zhang Y."/>
            <person name="Omidvar V."/>
            <person name="Sperschneider J."/>
            <person name="Schwessinger B."/>
            <person name="Raley C."/>
            <person name="Palmer J.M."/>
            <person name="Garnica D."/>
            <person name="Upadhyaya N."/>
            <person name="Rathjen J."/>
            <person name="Taylor J.M."/>
            <person name="Park R.F."/>
            <person name="Dodds P.N."/>
            <person name="Hirsch C.D."/>
            <person name="Kianian S.F."/>
            <person name="Figueroa M."/>
        </authorList>
    </citation>
    <scope>NUCLEOTIDE SEQUENCE [LARGE SCALE GENOMIC DNA]</scope>
    <source>
        <strain evidence="12">12NC29</strain>
        <strain evidence="11">12SD80</strain>
    </source>
</reference>
<organism evidence="12 13">
    <name type="scientific">Puccinia coronata f. sp. avenae</name>
    <dbReference type="NCBI Taxonomy" id="200324"/>
    <lineage>
        <taxon>Eukaryota</taxon>
        <taxon>Fungi</taxon>
        <taxon>Dikarya</taxon>
        <taxon>Basidiomycota</taxon>
        <taxon>Pucciniomycotina</taxon>
        <taxon>Pucciniomycetes</taxon>
        <taxon>Pucciniales</taxon>
        <taxon>Pucciniaceae</taxon>
        <taxon>Puccinia</taxon>
    </lineage>
</organism>
<dbReference type="Pfam" id="PF00326">
    <property type="entry name" value="Peptidase_S9"/>
    <property type="match status" value="2"/>
</dbReference>
<evidence type="ECO:0000259" key="9">
    <source>
        <dbReference type="Pfam" id="PF00326"/>
    </source>
</evidence>
<dbReference type="AlphaFoldDB" id="A0A2N5URQ6"/>
<dbReference type="OrthoDB" id="43744at2759"/>
<accession>A0A2N5URQ6</accession>
<dbReference type="Pfam" id="PF19283">
    <property type="entry name" value="APEH_N"/>
    <property type="match status" value="1"/>
</dbReference>
<protein>
    <recommendedName>
        <fullName evidence="5">acylaminoacyl-peptidase</fullName>
        <ecNumber evidence="5">3.4.19.1</ecNumber>
    </recommendedName>
    <alternativeName>
        <fullName evidence="8">Dipeptidyl-peptidase V</fullName>
    </alternativeName>
</protein>
<evidence type="ECO:0000256" key="3">
    <source>
        <dbReference type="ARBA" id="ARBA00010040"/>
    </source>
</evidence>
<evidence type="ECO:0000313" key="14">
    <source>
        <dbReference type="Proteomes" id="UP000235392"/>
    </source>
</evidence>
<evidence type="ECO:0000256" key="6">
    <source>
        <dbReference type="ARBA" id="ARBA00022490"/>
    </source>
</evidence>